<gene>
    <name evidence="1" type="ORF">DSO57_1012306</name>
</gene>
<protein>
    <submittedName>
        <fullName evidence="1">Uncharacterized protein</fullName>
    </submittedName>
</protein>
<sequence>MATINMDTIADIIDGIVLGKMRGSAGGEGSIQCRKMFFNKSFAGKEGFKRSGWDRISVLVAGVILVTVAVRIPGNKCKD</sequence>
<dbReference type="Proteomes" id="UP001165960">
    <property type="component" value="Unassembled WGS sequence"/>
</dbReference>
<comment type="caution">
    <text evidence="1">The sequence shown here is derived from an EMBL/GenBank/DDBJ whole genome shotgun (WGS) entry which is preliminary data.</text>
</comment>
<organism evidence="1 2">
    <name type="scientific">Entomophthora muscae</name>
    <dbReference type="NCBI Taxonomy" id="34485"/>
    <lineage>
        <taxon>Eukaryota</taxon>
        <taxon>Fungi</taxon>
        <taxon>Fungi incertae sedis</taxon>
        <taxon>Zoopagomycota</taxon>
        <taxon>Entomophthoromycotina</taxon>
        <taxon>Entomophthoromycetes</taxon>
        <taxon>Entomophthorales</taxon>
        <taxon>Entomophthoraceae</taxon>
        <taxon>Entomophthora</taxon>
    </lineage>
</organism>
<proteinExistence type="predicted"/>
<evidence type="ECO:0000313" key="1">
    <source>
        <dbReference type="EMBL" id="KAJ9070057.1"/>
    </source>
</evidence>
<keyword evidence="2" id="KW-1185">Reference proteome</keyword>
<reference evidence="1" key="1">
    <citation type="submission" date="2022-04" db="EMBL/GenBank/DDBJ databases">
        <title>Genome of the entomopathogenic fungus Entomophthora muscae.</title>
        <authorList>
            <person name="Elya C."/>
            <person name="Lovett B.R."/>
            <person name="Lee E."/>
            <person name="Macias A.M."/>
            <person name="Hajek A.E."/>
            <person name="De Bivort B.L."/>
            <person name="Kasson M.T."/>
            <person name="De Fine Licht H.H."/>
            <person name="Stajich J.E."/>
        </authorList>
    </citation>
    <scope>NUCLEOTIDE SEQUENCE</scope>
    <source>
        <strain evidence="1">Berkeley</strain>
    </source>
</reference>
<accession>A0ACC2T664</accession>
<name>A0ACC2T664_9FUNG</name>
<evidence type="ECO:0000313" key="2">
    <source>
        <dbReference type="Proteomes" id="UP001165960"/>
    </source>
</evidence>
<dbReference type="EMBL" id="QTSX02003594">
    <property type="protein sequence ID" value="KAJ9070057.1"/>
    <property type="molecule type" value="Genomic_DNA"/>
</dbReference>